<evidence type="ECO:0000313" key="11">
    <source>
        <dbReference type="Proteomes" id="UP001603857"/>
    </source>
</evidence>
<evidence type="ECO:0000256" key="1">
    <source>
        <dbReference type="ARBA" id="ARBA00002582"/>
    </source>
</evidence>
<keyword evidence="11" id="KW-1185">Reference proteome</keyword>
<reference evidence="10 11" key="1">
    <citation type="submission" date="2024-08" db="EMBL/GenBank/DDBJ databases">
        <title>Insights into the chromosomal genome structure of Flemingia macrophylla.</title>
        <authorList>
            <person name="Ding Y."/>
            <person name="Zhao Y."/>
            <person name="Bi W."/>
            <person name="Wu M."/>
            <person name="Zhao G."/>
            <person name="Gong Y."/>
            <person name="Li W."/>
            <person name="Zhang P."/>
        </authorList>
    </citation>
    <scope>NUCLEOTIDE SEQUENCE [LARGE SCALE GENOMIC DNA]</scope>
    <source>
        <strain evidence="10">DYQJB</strain>
        <tissue evidence="10">Leaf</tissue>
    </source>
</reference>
<evidence type="ECO:0000256" key="2">
    <source>
        <dbReference type="ARBA" id="ARBA00004141"/>
    </source>
</evidence>
<keyword evidence="7 9" id="KW-1133">Transmembrane helix</keyword>
<dbReference type="PANTHER" id="PTHR33203">
    <property type="entry name" value="OLEOSIN"/>
    <property type="match status" value="1"/>
</dbReference>
<dbReference type="GO" id="GO:0009791">
    <property type="term" value="P:post-embryonic development"/>
    <property type="evidence" value="ECO:0007669"/>
    <property type="project" value="UniProtKB-ARBA"/>
</dbReference>
<accession>A0ABD1MIT2</accession>
<dbReference type="Proteomes" id="UP001603857">
    <property type="component" value="Unassembled WGS sequence"/>
</dbReference>
<evidence type="ECO:0000256" key="3">
    <source>
        <dbReference type="ARBA" id="ARBA00004502"/>
    </source>
</evidence>
<keyword evidence="8 9" id="KW-0472">Membrane</keyword>
<comment type="subcellular location">
    <subcellularLocation>
        <location evidence="3">Lipid droplet</location>
    </subcellularLocation>
    <subcellularLocation>
        <location evidence="2">Membrane</location>
        <topology evidence="2">Multi-pass membrane protein</topology>
    </subcellularLocation>
</comment>
<dbReference type="GO" id="GO:0016020">
    <property type="term" value="C:membrane"/>
    <property type="evidence" value="ECO:0007669"/>
    <property type="project" value="UniProtKB-SubCell"/>
</dbReference>
<keyword evidence="6 9" id="KW-0812">Transmembrane</keyword>
<comment type="function">
    <text evidence="1">May have a structural role to stabilize the lipid body during desiccation of the seed by preventing coalescence of the oil. Probably interacts with both lipid and phospholipid moieties of lipid bodies. May also provide recognition signals for specific lipase anchorage in lipolysis during seedling growth.</text>
</comment>
<dbReference type="GO" id="GO:0048608">
    <property type="term" value="P:reproductive structure development"/>
    <property type="evidence" value="ECO:0007669"/>
    <property type="project" value="UniProtKB-ARBA"/>
</dbReference>
<dbReference type="InterPro" id="IPR000136">
    <property type="entry name" value="Oleosin"/>
</dbReference>
<organism evidence="10 11">
    <name type="scientific">Flemingia macrophylla</name>
    <dbReference type="NCBI Taxonomy" id="520843"/>
    <lineage>
        <taxon>Eukaryota</taxon>
        <taxon>Viridiplantae</taxon>
        <taxon>Streptophyta</taxon>
        <taxon>Embryophyta</taxon>
        <taxon>Tracheophyta</taxon>
        <taxon>Spermatophyta</taxon>
        <taxon>Magnoliopsida</taxon>
        <taxon>eudicotyledons</taxon>
        <taxon>Gunneridae</taxon>
        <taxon>Pentapetalae</taxon>
        <taxon>rosids</taxon>
        <taxon>fabids</taxon>
        <taxon>Fabales</taxon>
        <taxon>Fabaceae</taxon>
        <taxon>Papilionoideae</taxon>
        <taxon>50 kb inversion clade</taxon>
        <taxon>NPAAA clade</taxon>
        <taxon>indigoferoid/millettioid clade</taxon>
        <taxon>Phaseoleae</taxon>
        <taxon>Flemingia</taxon>
    </lineage>
</organism>
<dbReference type="GO" id="GO:0005811">
    <property type="term" value="C:lipid droplet"/>
    <property type="evidence" value="ECO:0007669"/>
    <property type="project" value="UniProtKB-SubCell"/>
</dbReference>
<dbReference type="EMBL" id="JBGMDY010000005">
    <property type="protein sequence ID" value="KAL2335727.1"/>
    <property type="molecule type" value="Genomic_DNA"/>
</dbReference>
<name>A0ABD1MIT2_9FABA</name>
<dbReference type="PANTHER" id="PTHR33203:SF63">
    <property type="entry name" value="OLEOSIN 18.2 KDA"/>
    <property type="match status" value="1"/>
</dbReference>
<proteinExistence type="inferred from homology"/>
<evidence type="ECO:0000256" key="4">
    <source>
        <dbReference type="ARBA" id="ARBA00010858"/>
    </source>
</evidence>
<evidence type="ECO:0000313" key="10">
    <source>
        <dbReference type="EMBL" id="KAL2335727.1"/>
    </source>
</evidence>
<dbReference type="AlphaFoldDB" id="A0ABD1MIT2"/>
<evidence type="ECO:0000256" key="9">
    <source>
        <dbReference type="SAM" id="Phobius"/>
    </source>
</evidence>
<feature type="transmembrane region" description="Helical" evidence="9">
    <location>
        <begin position="78"/>
        <end position="111"/>
    </location>
</feature>
<protein>
    <recommendedName>
        <fullName evidence="12">Oleosin</fullName>
    </recommendedName>
</protein>
<feature type="transmembrane region" description="Helical" evidence="9">
    <location>
        <begin position="46"/>
        <end position="71"/>
    </location>
</feature>
<evidence type="ECO:0008006" key="12">
    <source>
        <dbReference type="Google" id="ProtNLM"/>
    </source>
</evidence>
<sequence>MAEIRSQPRNMRHGGGSFMNLISGMSSFSTSQVLGLLASIPIGGTLLLLAGLSLIASLVGLAIAVPLFVLFSPVLVPAAITIGLAVTIVLAAGICGLTGIVTFSWVMNYLLRITQETKSLSEKAKQHVADMARYVGQKTKEVGQDIERKAHDAKKTPTNA</sequence>
<evidence type="ECO:0000256" key="5">
    <source>
        <dbReference type="ARBA" id="ARBA00022677"/>
    </source>
</evidence>
<dbReference type="Pfam" id="PF01277">
    <property type="entry name" value="Oleosin"/>
    <property type="match status" value="1"/>
</dbReference>
<keyword evidence="5" id="KW-0551">Lipid droplet</keyword>
<evidence type="ECO:0000256" key="8">
    <source>
        <dbReference type="ARBA" id="ARBA00023136"/>
    </source>
</evidence>
<evidence type="ECO:0000256" key="7">
    <source>
        <dbReference type="ARBA" id="ARBA00022989"/>
    </source>
</evidence>
<feature type="transmembrane region" description="Helical" evidence="9">
    <location>
        <begin position="21"/>
        <end position="40"/>
    </location>
</feature>
<comment type="similarity">
    <text evidence="4">Belongs to the oleosin family.</text>
</comment>
<comment type="caution">
    <text evidence="10">The sequence shown here is derived from an EMBL/GenBank/DDBJ whole genome shotgun (WGS) entry which is preliminary data.</text>
</comment>
<gene>
    <name evidence="10" type="ORF">Fmac_016940</name>
</gene>
<evidence type="ECO:0000256" key="6">
    <source>
        <dbReference type="ARBA" id="ARBA00022692"/>
    </source>
</evidence>